<evidence type="ECO:0000313" key="9">
    <source>
        <dbReference type="Proteomes" id="UP000799770"/>
    </source>
</evidence>
<keyword evidence="3" id="KW-0496">Mitochondrion</keyword>
<keyword evidence="9" id="KW-1185">Reference proteome</keyword>
<dbReference type="PANTHER" id="PTHR22602:SF0">
    <property type="entry name" value="TRANSFERASE CAF17, MITOCHONDRIAL-RELATED"/>
    <property type="match status" value="1"/>
</dbReference>
<comment type="subcellular location">
    <subcellularLocation>
        <location evidence="1">Mitochondrion matrix</location>
    </subcellularLocation>
</comment>
<proteinExistence type="inferred from homology"/>
<feature type="region of interest" description="Disordered" evidence="6">
    <location>
        <begin position="30"/>
        <end position="78"/>
    </location>
</feature>
<dbReference type="PANTHER" id="PTHR22602">
    <property type="entry name" value="TRANSFERASE CAF17, MITOCHONDRIAL-RELATED"/>
    <property type="match status" value="1"/>
</dbReference>
<dbReference type="GO" id="GO:0005759">
    <property type="term" value="C:mitochondrial matrix"/>
    <property type="evidence" value="ECO:0007669"/>
    <property type="project" value="UniProtKB-SubCell"/>
</dbReference>
<dbReference type="Gene3D" id="3.30.1360.120">
    <property type="entry name" value="Probable tRNA modification gtpase trme, domain 1"/>
    <property type="match status" value="1"/>
</dbReference>
<evidence type="ECO:0000256" key="6">
    <source>
        <dbReference type="SAM" id="MobiDB-lite"/>
    </source>
</evidence>
<dbReference type="Gene3D" id="2.40.30.160">
    <property type="match status" value="1"/>
</dbReference>
<dbReference type="InterPro" id="IPR017703">
    <property type="entry name" value="YgfZ/GCV_T_CS"/>
</dbReference>
<evidence type="ECO:0000256" key="3">
    <source>
        <dbReference type="ARBA" id="ARBA00023128"/>
    </source>
</evidence>
<organism evidence="8 9">
    <name type="scientific">Lophiotrema nucula</name>
    <dbReference type="NCBI Taxonomy" id="690887"/>
    <lineage>
        <taxon>Eukaryota</taxon>
        <taxon>Fungi</taxon>
        <taxon>Dikarya</taxon>
        <taxon>Ascomycota</taxon>
        <taxon>Pezizomycotina</taxon>
        <taxon>Dothideomycetes</taxon>
        <taxon>Pleosporomycetidae</taxon>
        <taxon>Pleosporales</taxon>
        <taxon>Lophiotremataceae</taxon>
        <taxon>Lophiotrema</taxon>
    </lineage>
</organism>
<reference evidence="8" key="1">
    <citation type="journal article" date="2020" name="Stud. Mycol.">
        <title>101 Dothideomycetes genomes: a test case for predicting lifestyles and emergence of pathogens.</title>
        <authorList>
            <person name="Haridas S."/>
            <person name="Albert R."/>
            <person name="Binder M."/>
            <person name="Bloem J."/>
            <person name="Labutti K."/>
            <person name="Salamov A."/>
            <person name="Andreopoulos B."/>
            <person name="Baker S."/>
            <person name="Barry K."/>
            <person name="Bills G."/>
            <person name="Bluhm B."/>
            <person name="Cannon C."/>
            <person name="Castanera R."/>
            <person name="Culley D."/>
            <person name="Daum C."/>
            <person name="Ezra D."/>
            <person name="Gonzalez J."/>
            <person name="Henrissat B."/>
            <person name="Kuo A."/>
            <person name="Liang C."/>
            <person name="Lipzen A."/>
            <person name="Lutzoni F."/>
            <person name="Magnuson J."/>
            <person name="Mondo S."/>
            <person name="Nolan M."/>
            <person name="Ohm R."/>
            <person name="Pangilinan J."/>
            <person name="Park H.-J."/>
            <person name="Ramirez L."/>
            <person name="Alfaro M."/>
            <person name="Sun H."/>
            <person name="Tritt A."/>
            <person name="Yoshinaga Y."/>
            <person name="Zwiers L.-H."/>
            <person name="Turgeon B."/>
            <person name="Goodwin S."/>
            <person name="Spatafora J."/>
            <person name="Crous P."/>
            <person name="Grigoriev I."/>
        </authorList>
    </citation>
    <scope>NUCLEOTIDE SEQUENCE</scope>
    <source>
        <strain evidence="8">CBS 627.86</strain>
    </source>
</reference>
<evidence type="ECO:0000256" key="1">
    <source>
        <dbReference type="ARBA" id="ARBA00004305"/>
    </source>
</evidence>
<keyword evidence="2" id="KW-0809">Transit peptide</keyword>
<dbReference type="InterPro" id="IPR027266">
    <property type="entry name" value="TrmE/GcvT-like"/>
</dbReference>
<feature type="region of interest" description="Disordered" evidence="6">
    <location>
        <begin position="438"/>
        <end position="459"/>
    </location>
</feature>
<dbReference type="Pfam" id="PF25455">
    <property type="entry name" value="Beta-barrel_CAF17_C"/>
    <property type="match status" value="1"/>
</dbReference>
<dbReference type="SUPFAM" id="SSF103025">
    <property type="entry name" value="Folate-binding domain"/>
    <property type="match status" value="1"/>
</dbReference>
<dbReference type="EMBL" id="ML977334">
    <property type="protein sequence ID" value="KAF2111397.1"/>
    <property type="molecule type" value="Genomic_DNA"/>
</dbReference>
<accession>A0A6A5YXR9</accession>
<dbReference type="OrthoDB" id="191995at2759"/>
<dbReference type="NCBIfam" id="TIGR03317">
    <property type="entry name" value="ygfZ_signature"/>
    <property type="match status" value="1"/>
</dbReference>
<name>A0A6A5YXR9_9PLEO</name>
<protein>
    <recommendedName>
        <fullName evidence="5">Iron-sulfur cluster assembly factor IBA57 homolog, mitochondrial</fullName>
    </recommendedName>
</protein>
<sequence length="459" mass="50484">MSVHMSSTSRVSSFICASCLRTLGQARRPRLPASLVSSTAASSTAPPRTNPAASRRNVRSFLTSRPVPHTSQSTALRRSFATDLTPSSSLRPATRGLAPLPNRRLISLSGPDAAKFLQGLVTNNVDSNRQSPFFSAFLDARGRVLWDVFIWTYPELSAKEWACYIEVDAAEVEALGKHLKKHKLRSKIAIKTVDENGIGVYSAWGFSQEELQDQSLIASLEDPRAPGFGIRCLFRGNGDLSGAVKPPFPTLDPLQYTLRRYLFGIPEGQSEIPRESALPMECNVDLSDGIDFRKGCYVGQELTIRTKHTGVVRKRVLPVQLYHDDDPVPQNDEEPTFEPAFDQLVAPGSDIKQLDREGTIKKGRAAGKLIGNIGNVGLALCRLEMMTSMRVSAEGGSWRPGVQFGLQRSDGSDAQPVRIKALIPRWFREREKALWDNSKGRTGVRSERATALNSPSPIS</sequence>
<dbReference type="Proteomes" id="UP000799770">
    <property type="component" value="Unassembled WGS sequence"/>
</dbReference>
<feature type="domain" description="CAF17 C-terminal" evidence="7">
    <location>
        <begin position="313"/>
        <end position="395"/>
    </location>
</feature>
<evidence type="ECO:0000256" key="4">
    <source>
        <dbReference type="ARBA" id="ARBA00093447"/>
    </source>
</evidence>
<feature type="compositionally biased region" description="Polar residues" evidence="6">
    <location>
        <begin position="69"/>
        <end position="78"/>
    </location>
</feature>
<dbReference type="AlphaFoldDB" id="A0A6A5YXR9"/>
<dbReference type="GO" id="GO:0016226">
    <property type="term" value="P:iron-sulfur cluster assembly"/>
    <property type="evidence" value="ECO:0007669"/>
    <property type="project" value="TreeGrafter"/>
</dbReference>
<evidence type="ECO:0000259" key="7">
    <source>
        <dbReference type="Pfam" id="PF25455"/>
    </source>
</evidence>
<evidence type="ECO:0000313" key="8">
    <source>
        <dbReference type="EMBL" id="KAF2111397.1"/>
    </source>
</evidence>
<evidence type="ECO:0000256" key="5">
    <source>
        <dbReference type="ARBA" id="ARBA00093637"/>
    </source>
</evidence>
<evidence type="ECO:0000256" key="2">
    <source>
        <dbReference type="ARBA" id="ARBA00022946"/>
    </source>
</evidence>
<dbReference type="InterPro" id="IPR057460">
    <property type="entry name" value="CAF17_C"/>
</dbReference>
<feature type="compositionally biased region" description="Low complexity" evidence="6">
    <location>
        <begin position="37"/>
        <end position="55"/>
    </location>
</feature>
<comment type="similarity">
    <text evidence="4">Belongs to the GcvT family. CAF17/IBA57 subfamily.</text>
</comment>
<dbReference type="InterPro" id="IPR045179">
    <property type="entry name" value="YgfZ/GcvT"/>
</dbReference>
<gene>
    <name evidence="8" type="ORF">BDV96DRAFT_582088</name>
</gene>